<keyword evidence="2" id="KW-1185">Reference proteome</keyword>
<dbReference type="Proteomes" id="UP000187203">
    <property type="component" value="Unassembled WGS sequence"/>
</dbReference>
<reference evidence="2" key="1">
    <citation type="submission" date="2013-09" db="EMBL/GenBank/DDBJ databases">
        <title>Corchorus olitorius genome sequencing.</title>
        <authorList>
            <person name="Alam M."/>
            <person name="Haque M.S."/>
            <person name="Islam M.S."/>
            <person name="Emdad E.M."/>
            <person name="Islam M.M."/>
            <person name="Ahmed B."/>
            <person name="Halim A."/>
            <person name="Hossen Q.M.M."/>
            <person name="Hossain M.Z."/>
            <person name="Ahmed R."/>
            <person name="Khan M.M."/>
            <person name="Islam R."/>
            <person name="Rashid M.M."/>
            <person name="Khan S.A."/>
            <person name="Rahman M.S."/>
            <person name="Alam M."/>
            <person name="Yahiya A.S."/>
            <person name="Khan M.S."/>
            <person name="Azam M.S."/>
            <person name="Haque T."/>
            <person name="Lashkar M.Z.H."/>
            <person name="Akhand A.I."/>
            <person name="Morshed G."/>
            <person name="Roy S."/>
            <person name="Uddin K.S."/>
            <person name="Rabeya T."/>
            <person name="Hossain A.S."/>
            <person name="Chowdhury A."/>
            <person name="Snigdha A.R."/>
            <person name="Mortoza M.S."/>
            <person name="Matin S.A."/>
            <person name="Hoque S.M.E."/>
            <person name="Islam M.K."/>
            <person name="Roy D.K."/>
            <person name="Haider R."/>
            <person name="Moosa M.M."/>
            <person name="Elias S.M."/>
            <person name="Hasan A.M."/>
            <person name="Jahan S."/>
            <person name="Shafiuddin M."/>
            <person name="Mahmood N."/>
            <person name="Shommy N.S."/>
        </authorList>
    </citation>
    <scope>NUCLEOTIDE SEQUENCE [LARGE SCALE GENOMIC DNA]</scope>
    <source>
        <strain evidence="2">cv. O-4</strain>
    </source>
</reference>
<dbReference type="EMBL" id="AWUE01017921">
    <property type="protein sequence ID" value="OMO83895.1"/>
    <property type="molecule type" value="Genomic_DNA"/>
</dbReference>
<evidence type="ECO:0000313" key="2">
    <source>
        <dbReference type="Proteomes" id="UP000187203"/>
    </source>
</evidence>
<organism evidence="1 2">
    <name type="scientific">Corchorus olitorius</name>
    <dbReference type="NCBI Taxonomy" id="93759"/>
    <lineage>
        <taxon>Eukaryota</taxon>
        <taxon>Viridiplantae</taxon>
        <taxon>Streptophyta</taxon>
        <taxon>Embryophyta</taxon>
        <taxon>Tracheophyta</taxon>
        <taxon>Spermatophyta</taxon>
        <taxon>Magnoliopsida</taxon>
        <taxon>eudicotyledons</taxon>
        <taxon>Gunneridae</taxon>
        <taxon>Pentapetalae</taxon>
        <taxon>rosids</taxon>
        <taxon>malvids</taxon>
        <taxon>Malvales</taxon>
        <taxon>Malvaceae</taxon>
        <taxon>Grewioideae</taxon>
        <taxon>Apeibeae</taxon>
        <taxon>Corchorus</taxon>
    </lineage>
</organism>
<evidence type="ECO:0000313" key="1">
    <source>
        <dbReference type="EMBL" id="OMO83895.1"/>
    </source>
</evidence>
<name>A0A1R3IMT9_9ROSI</name>
<protein>
    <submittedName>
        <fullName evidence="1">Uncharacterized protein</fullName>
    </submittedName>
</protein>
<proteinExistence type="predicted"/>
<dbReference type="AlphaFoldDB" id="A0A1R3IMT9"/>
<sequence length="43" mass="4977">MVVFLPQEYVPREREREVALKEGEPPESAVHLPFGNGIRISWL</sequence>
<comment type="caution">
    <text evidence="1">The sequence shown here is derived from an EMBL/GenBank/DDBJ whole genome shotgun (WGS) entry which is preliminary data.</text>
</comment>
<accession>A0A1R3IMT9</accession>
<gene>
    <name evidence="1" type="ORF">COLO4_22330</name>
</gene>